<accession>A0A3E2HMS6</accession>
<dbReference type="PANTHER" id="PTHR19139">
    <property type="entry name" value="AQUAPORIN TRANSPORTER"/>
    <property type="match status" value="1"/>
</dbReference>
<keyword evidence="13" id="KW-1185">Reference proteome</keyword>
<feature type="transmembrane region" description="Helical" evidence="11">
    <location>
        <begin position="143"/>
        <end position="164"/>
    </location>
</feature>
<keyword evidence="6 11" id="KW-1133">Transmembrane helix</keyword>
<evidence type="ECO:0000256" key="5">
    <source>
        <dbReference type="ARBA" id="ARBA00022737"/>
    </source>
</evidence>
<reference evidence="12 13" key="1">
    <citation type="submission" date="2018-05" db="EMBL/GenBank/DDBJ databases">
        <title>Draft genome sequence of Scytalidium lignicola DSM 105466, a ubiquitous saprotrophic fungus.</title>
        <authorList>
            <person name="Buettner E."/>
            <person name="Gebauer A.M."/>
            <person name="Hofrichter M."/>
            <person name="Liers C."/>
            <person name="Kellner H."/>
        </authorList>
    </citation>
    <scope>NUCLEOTIDE SEQUENCE [LARGE SCALE GENOMIC DNA]</scope>
    <source>
        <strain evidence="12 13">DSM 105466</strain>
    </source>
</reference>
<dbReference type="FunFam" id="1.20.1080.10:FF:000014">
    <property type="entry name" value="Aquaporin 1"/>
    <property type="match status" value="1"/>
</dbReference>
<feature type="region of interest" description="Disordered" evidence="10">
    <location>
        <begin position="1"/>
        <end position="37"/>
    </location>
</feature>
<comment type="subcellular location">
    <subcellularLocation>
        <location evidence="1">Membrane</location>
        <topology evidence="1">Multi-pass membrane protein</topology>
    </subcellularLocation>
</comment>
<keyword evidence="3 9" id="KW-0813">Transport</keyword>
<evidence type="ECO:0008006" key="14">
    <source>
        <dbReference type="Google" id="ProtNLM"/>
    </source>
</evidence>
<dbReference type="InterPro" id="IPR034294">
    <property type="entry name" value="Aquaporin_transptr"/>
</dbReference>
<dbReference type="STRING" id="5539.A0A3E2HMS6"/>
<dbReference type="PRINTS" id="PR00783">
    <property type="entry name" value="MINTRINSICP"/>
</dbReference>
<keyword evidence="4 9" id="KW-0812">Transmembrane</keyword>
<evidence type="ECO:0000256" key="11">
    <source>
        <dbReference type="SAM" id="Phobius"/>
    </source>
</evidence>
<dbReference type="Gene3D" id="1.20.1080.10">
    <property type="entry name" value="Glycerol uptake facilitator protein"/>
    <property type="match status" value="1"/>
</dbReference>
<comment type="similarity">
    <text evidence="2 9">Belongs to the MIP/aquaporin (TC 1.A.8) family.</text>
</comment>
<evidence type="ECO:0000256" key="2">
    <source>
        <dbReference type="ARBA" id="ARBA00006175"/>
    </source>
</evidence>
<dbReference type="GO" id="GO:0005886">
    <property type="term" value="C:plasma membrane"/>
    <property type="evidence" value="ECO:0007669"/>
    <property type="project" value="TreeGrafter"/>
</dbReference>
<dbReference type="PANTHER" id="PTHR19139:SF199">
    <property type="entry name" value="MIP17260P"/>
    <property type="match status" value="1"/>
</dbReference>
<keyword evidence="5" id="KW-0677">Repeat</keyword>
<evidence type="ECO:0000313" key="13">
    <source>
        <dbReference type="Proteomes" id="UP000258309"/>
    </source>
</evidence>
<feature type="transmembrane region" description="Helical" evidence="11">
    <location>
        <begin position="255"/>
        <end position="275"/>
    </location>
</feature>
<gene>
    <name evidence="12" type="ORF">B7463_g1612</name>
</gene>
<dbReference type="AlphaFoldDB" id="A0A3E2HMS6"/>
<evidence type="ECO:0000256" key="4">
    <source>
        <dbReference type="ARBA" id="ARBA00022692"/>
    </source>
</evidence>
<feature type="transmembrane region" description="Helical" evidence="11">
    <location>
        <begin position="54"/>
        <end position="73"/>
    </location>
</feature>
<feature type="transmembrane region" description="Helical" evidence="11">
    <location>
        <begin position="93"/>
        <end position="116"/>
    </location>
</feature>
<evidence type="ECO:0000256" key="8">
    <source>
        <dbReference type="ARBA" id="ARBA00034651"/>
    </source>
</evidence>
<feature type="transmembrane region" description="Helical" evidence="11">
    <location>
        <begin position="184"/>
        <end position="203"/>
    </location>
</feature>
<feature type="non-terminal residue" evidence="12">
    <location>
        <position position="1"/>
    </location>
</feature>
<feature type="transmembrane region" description="Helical" evidence="11">
    <location>
        <begin position="210"/>
        <end position="235"/>
    </location>
</feature>
<evidence type="ECO:0000256" key="1">
    <source>
        <dbReference type="ARBA" id="ARBA00004141"/>
    </source>
</evidence>
<evidence type="ECO:0000256" key="10">
    <source>
        <dbReference type="SAM" id="MobiDB-lite"/>
    </source>
</evidence>
<sequence length="305" mass="32556">MESKAEALDTAPFANNHNNHNGVTNNHTQAQRPSLPTNRSVQIVRKEIGTSQHYVVSTLGEFCGTVLFLFFAYAGVQVGKSSLGGDPSTTNEYLVFLLFGATSFGASLAINVWIFYRVSGGLFNPAVTLAFVITGLMHPIKGVVLIVTQLLGGITAAAIIDALTPGPLSVANALGPHVNVPQGLFMEMFLTAELILAIFMLAVEKHRATFLAPLGIGLALFMGHMVGIYFTGAGLNPARSLGPAVVQHHFPGYHWIYWVGPGLGAFLASALYKLLLFLQYETANPDQDSDNPLVSATRASSNDIV</sequence>
<evidence type="ECO:0000256" key="6">
    <source>
        <dbReference type="ARBA" id="ARBA00022989"/>
    </source>
</evidence>
<dbReference type="InterPro" id="IPR023271">
    <property type="entry name" value="Aquaporin-like"/>
</dbReference>
<comment type="caution">
    <text evidence="12">The sequence shown here is derived from an EMBL/GenBank/DDBJ whole genome shotgun (WGS) entry which is preliminary data.</text>
</comment>
<evidence type="ECO:0000313" key="12">
    <source>
        <dbReference type="EMBL" id="RFU34697.1"/>
    </source>
</evidence>
<dbReference type="EMBL" id="NCSJ02000017">
    <property type="protein sequence ID" value="RFU34697.1"/>
    <property type="molecule type" value="Genomic_DNA"/>
</dbReference>
<feature type="compositionally biased region" description="Polar residues" evidence="10">
    <location>
        <begin position="28"/>
        <end position="37"/>
    </location>
</feature>
<feature type="non-terminal residue" evidence="12">
    <location>
        <position position="305"/>
    </location>
</feature>
<name>A0A3E2HMS6_SCYLI</name>
<dbReference type="OrthoDB" id="3222at2759"/>
<keyword evidence="7 11" id="KW-0472">Membrane</keyword>
<dbReference type="GO" id="GO:0015250">
    <property type="term" value="F:water channel activity"/>
    <property type="evidence" value="ECO:0007669"/>
    <property type="project" value="TreeGrafter"/>
</dbReference>
<dbReference type="SUPFAM" id="SSF81338">
    <property type="entry name" value="Aquaporin-like"/>
    <property type="match status" value="1"/>
</dbReference>
<feature type="region of interest" description="Disordered" evidence="10">
    <location>
        <begin position="286"/>
        <end position="305"/>
    </location>
</feature>
<dbReference type="Pfam" id="PF00230">
    <property type="entry name" value="MIP"/>
    <property type="match status" value="1"/>
</dbReference>
<evidence type="ECO:0000256" key="9">
    <source>
        <dbReference type="RuleBase" id="RU000477"/>
    </source>
</evidence>
<feature type="compositionally biased region" description="Low complexity" evidence="10">
    <location>
        <begin position="15"/>
        <end position="27"/>
    </location>
</feature>
<dbReference type="OMA" id="LALNTMH"/>
<evidence type="ECO:0000256" key="7">
    <source>
        <dbReference type="ARBA" id="ARBA00023136"/>
    </source>
</evidence>
<evidence type="ECO:0000256" key="3">
    <source>
        <dbReference type="ARBA" id="ARBA00022448"/>
    </source>
</evidence>
<protein>
    <recommendedName>
        <fullName evidence="14">Aquaporin</fullName>
    </recommendedName>
</protein>
<dbReference type="Proteomes" id="UP000258309">
    <property type="component" value="Unassembled WGS sequence"/>
</dbReference>
<proteinExistence type="inferred from homology"/>
<dbReference type="InterPro" id="IPR000425">
    <property type="entry name" value="MIP"/>
</dbReference>
<comment type="catalytic activity">
    <reaction evidence="8">
        <text>H2O(in) = H2O(out)</text>
        <dbReference type="Rhea" id="RHEA:29667"/>
        <dbReference type="ChEBI" id="CHEBI:15377"/>
    </reaction>
</comment>
<organism evidence="12 13">
    <name type="scientific">Scytalidium lignicola</name>
    <name type="common">Hyphomycete</name>
    <dbReference type="NCBI Taxonomy" id="5539"/>
    <lineage>
        <taxon>Eukaryota</taxon>
        <taxon>Fungi</taxon>
        <taxon>Dikarya</taxon>
        <taxon>Ascomycota</taxon>
        <taxon>Pezizomycotina</taxon>
        <taxon>Leotiomycetes</taxon>
        <taxon>Leotiomycetes incertae sedis</taxon>
        <taxon>Scytalidium</taxon>
    </lineage>
</organism>